<dbReference type="InterPro" id="IPR009006">
    <property type="entry name" value="Ala_racemase/Decarboxylase_C"/>
</dbReference>
<proteinExistence type="inferred from homology"/>
<evidence type="ECO:0000313" key="7">
    <source>
        <dbReference type="Proteomes" id="UP001597262"/>
    </source>
</evidence>
<accession>A0ABW3RU32</accession>
<dbReference type="CDD" id="cd06843">
    <property type="entry name" value="PLPDE_III_PvsE_like"/>
    <property type="match status" value="1"/>
</dbReference>
<dbReference type="Gene3D" id="3.20.20.10">
    <property type="entry name" value="Alanine racemase"/>
    <property type="match status" value="1"/>
</dbReference>
<dbReference type="InterPro" id="IPR000183">
    <property type="entry name" value="Orn/DAP/Arg_de-COase"/>
</dbReference>
<dbReference type="PANTHER" id="PTHR43727">
    <property type="entry name" value="DIAMINOPIMELATE DECARBOXYLASE"/>
    <property type="match status" value="1"/>
</dbReference>
<name>A0ABW3RU32_9BACL</name>
<evidence type="ECO:0000313" key="6">
    <source>
        <dbReference type="EMBL" id="MFD1175984.1"/>
    </source>
</evidence>
<keyword evidence="2" id="KW-0663">Pyridoxal phosphate</keyword>
<dbReference type="PRINTS" id="PR01179">
    <property type="entry name" value="ODADCRBXLASE"/>
</dbReference>
<dbReference type="SUPFAM" id="SSF51419">
    <property type="entry name" value="PLP-binding barrel"/>
    <property type="match status" value="1"/>
</dbReference>
<evidence type="ECO:0000256" key="3">
    <source>
        <dbReference type="RuleBase" id="RU003737"/>
    </source>
</evidence>
<protein>
    <submittedName>
        <fullName evidence="6">Type III PLP-dependent enzyme</fullName>
    </submittedName>
</protein>
<dbReference type="SUPFAM" id="SSF50621">
    <property type="entry name" value="Alanine racemase C-terminal domain-like"/>
    <property type="match status" value="1"/>
</dbReference>
<gene>
    <name evidence="6" type="ORF">ACFQ3W_06635</name>
</gene>
<dbReference type="Pfam" id="PF02784">
    <property type="entry name" value="Orn_Arg_deC_N"/>
    <property type="match status" value="1"/>
</dbReference>
<organism evidence="6 7">
    <name type="scientific">Paenibacillus puldeungensis</name>
    <dbReference type="NCBI Taxonomy" id="696536"/>
    <lineage>
        <taxon>Bacteria</taxon>
        <taxon>Bacillati</taxon>
        <taxon>Bacillota</taxon>
        <taxon>Bacilli</taxon>
        <taxon>Bacillales</taxon>
        <taxon>Paenibacillaceae</taxon>
        <taxon>Paenibacillus</taxon>
    </lineage>
</organism>
<dbReference type="InterPro" id="IPR022644">
    <property type="entry name" value="De-COase2_N"/>
</dbReference>
<reference evidence="7" key="1">
    <citation type="journal article" date="2019" name="Int. J. Syst. Evol. Microbiol.">
        <title>The Global Catalogue of Microorganisms (GCM) 10K type strain sequencing project: providing services to taxonomists for standard genome sequencing and annotation.</title>
        <authorList>
            <consortium name="The Broad Institute Genomics Platform"/>
            <consortium name="The Broad Institute Genome Sequencing Center for Infectious Disease"/>
            <person name="Wu L."/>
            <person name="Ma J."/>
        </authorList>
    </citation>
    <scope>NUCLEOTIDE SEQUENCE [LARGE SCALE GENOMIC DNA]</scope>
    <source>
        <strain evidence="7">CCUG 59189</strain>
    </source>
</reference>
<dbReference type="InterPro" id="IPR029066">
    <property type="entry name" value="PLP-binding_barrel"/>
</dbReference>
<comment type="cofactor">
    <cofactor evidence="1">
        <name>pyridoxal 5'-phosphate</name>
        <dbReference type="ChEBI" id="CHEBI:597326"/>
    </cofactor>
</comment>
<dbReference type="InterPro" id="IPR022657">
    <property type="entry name" value="De-COase2_CS"/>
</dbReference>
<keyword evidence="7" id="KW-1185">Reference proteome</keyword>
<evidence type="ECO:0000259" key="4">
    <source>
        <dbReference type="Pfam" id="PF00278"/>
    </source>
</evidence>
<dbReference type="RefSeq" id="WP_379317871.1">
    <property type="nucleotide sequence ID" value="NZ_JBHTLM010000003.1"/>
</dbReference>
<dbReference type="Gene3D" id="2.40.37.10">
    <property type="entry name" value="Lyase, Ornithine Decarboxylase, Chain A, domain 1"/>
    <property type="match status" value="1"/>
</dbReference>
<evidence type="ECO:0000256" key="1">
    <source>
        <dbReference type="ARBA" id="ARBA00001933"/>
    </source>
</evidence>
<feature type="domain" description="Orn/DAP/Arg decarboxylase 2 C-terminal" evidence="4">
    <location>
        <begin position="23"/>
        <end position="375"/>
    </location>
</feature>
<comment type="similarity">
    <text evidence="3">Belongs to the Orn/Lys/Arg decarboxylase class-II family.</text>
</comment>
<dbReference type="Pfam" id="PF00278">
    <property type="entry name" value="Orn_DAP_Arg_deC"/>
    <property type="match status" value="1"/>
</dbReference>
<evidence type="ECO:0000259" key="5">
    <source>
        <dbReference type="Pfam" id="PF02784"/>
    </source>
</evidence>
<dbReference type="InterPro" id="IPR022643">
    <property type="entry name" value="De-COase2_C"/>
</dbReference>
<sequence>MKPKVWEAIHQLQTKSREPVCAYVYDLDGIQKNVREMQQTMPSWARLFYAIKANPDPRVIESLLPLVDGFEVASIGELLKVREISDSIQILFGGPGKRESELEMAIQHNVTYIHVESLLELRRMIWLARDRIDPVKILLRINLRADTLPQTKITMGGRPTPFGLDEQLIGQAIAMIRNEGQGAVRLCGFHFHSLSNNLDAKLHAEMIELYLQKVAEWAARYDLEIEVINAGGGFGVSYNEAPEFDWPLFTSLIAQSDAIKRLAGMNLLFEPGRFIVADHGYYAAEVIDIKTSHQQQFAVLRGGTHHNRLPASWGHNHPFVIMPTDRWTYPFDRPEVRHGKVTIVGELCTPKDRLHTDAEVERLCVGDIVIFEKSGAYCWTISHHDFLGHPHPEFYYLTGGKEHAAIDDTVRSAVGQAADQC</sequence>
<dbReference type="EMBL" id="JBHTLM010000003">
    <property type="protein sequence ID" value="MFD1175984.1"/>
    <property type="molecule type" value="Genomic_DNA"/>
</dbReference>
<dbReference type="PROSITE" id="PS00879">
    <property type="entry name" value="ODR_DC_2_2"/>
    <property type="match status" value="1"/>
</dbReference>
<comment type="caution">
    <text evidence="6">The sequence shown here is derived from an EMBL/GenBank/DDBJ whole genome shotgun (WGS) entry which is preliminary data.</text>
</comment>
<evidence type="ECO:0000256" key="2">
    <source>
        <dbReference type="ARBA" id="ARBA00022898"/>
    </source>
</evidence>
<dbReference type="Proteomes" id="UP001597262">
    <property type="component" value="Unassembled WGS sequence"/>
</dbReference>
<feature type="domain" description="Orn/DAP/Arg decarboxylase 2 N-terminal" evidence="5">
    <location>
        <begin position="28"/>
        <end position="277"/>
    </location>
</feature>
<dbReference type="PANTHER" id="PTHR43727:SF2">
    <property type="entry name" value="GROUP IV DECARBOXYLASE"/>
    <property type="match status" value="1"/>
</dbReference>